<organism evidence="1 2">
    <name type="scientific">Succinivibrio dextrinosolvens DSM 3072</name>
    <dbReference type="NCBI Taxonomy" id="1123324"/>
    <lineage>
        <taxon>Bacteria</taxon>
        <taxon>Pseudomonadati</taxon>
        <taxon>Pseudomonadota</taxon>
        <taxon>Gammaproteobacteria</taxon>
        <taxon>Aeromonadales</taxon>
        <taxon>Succinivibrionaceae</taxon>
        <taxon>Succinivibrio</taxon>
    </lineage>
</organism>
<dbReference type="EMBL" id="FUXX01000084">
    <property type="protein sequence ID" value="SKA70938.1"/>
    <property type="molecule type" value="Genomic_DNA"/>
</dbReference>
<sequence length="205" mass="23628">IKITAQYQSFTATIDWIEIYKRFEESKLSCYSFYKSVFPSLIKELFPSGYMPSLSTLRLHFRKIKKDGVDGYIQSSRGLASYKKWNSIYDDMLRSGLKMNDFFEKRIRGTMKCGRSAFYRKMDKIKKEREPMTNTESQDKSVNIVTLSQEQIEQKEKSSSVQLSAPLPSKTVTVNVKLSKNTSITFESSNPEYSVAQIIATLGRL</sequence>
<dbReference type="Proteomes" id="UP000242432">
    <property type="component" value="Unassembled WGS sequence"/>
</dbReference>
<dbReference type="AlphaFoldDB" id="A0A1T4W1L1"/>
<name>A0A1T4W1L1_9GAMM</name>
<feature type="non-terminal residue" evidence="1">
    <location>
        <position position="1"/>
    </location>
</feature>
<evidence type="ECO:0000313" key="2">
    <source>
        <dbReference type="Proteomes" id="UP000242432"/>
    </source>
</evidence>
<reference evidence="2" key="1">
    <citation type="submission" date="2017-02" db="EMBL/GenBank/DDBJ databases">
        <authorList>
            <person name="Varghese N."/>
            <person name="Submissions S."/>
        </authorList>
    </citation>
    <scope>NUCLEOTIDE SEQUENCE [LARGE SCALE GENOMIC DNA]</scope>
    <source>
        <strain evidence="2">DSM 3072</strain>
    </source>
</reference>
<protein>
    <submittedName>
        <fullName evidence="1">Uncharacterized protein</fullName>
    </submittedName>
</protein>
<accession>A0A1T4W1L1</accession>
<dbReference type="STRING" id="83771.SAMN02910357_02316"/>
<keyword evidence="2" id="KW-1185">Reference proteome</keyword>
<gene>
    <name evidence="1" type="ORF">SAMN02745213_02380</name>
</gene>
<proteinExistence type="predicted"/>
<dbReference type="RefSeq" id="WP_159443118.1">
    <property type="nucleotide sequence ID" value="NZ_FUXX01000084.1"/>
</dbReference>
<evidence type="ECO:0000313" key="1">
    <source>
        <dbReference type="EMBL" id="SKA70938.1"/>
    </source>
</evidence>